<dbReference type="InterPro" id="IPR012985">
    <property type="entry name" value="Peptidase_S64_Ssy5"/>
</dbReference>
<protein>
    <recommendedName>
        <fullName evidence="3">Serine protease</fullName>
    </recommendedName>
</protein>
<name>A0AAJ0FT96_9HYPO</name>
<evidence type="ECO:0000313" key="1">
    <source>
        <dbReference type="EMBL" id="KAK2590443.1"/>
    </source>
</evidence>
<dbReference type="EMBL" id="JASWJB010000438">
    <property type="protein sequence ID" value="KAK2590443.1"/>
    <property type="molecule type" value="Genomic_DNA"/>
</dbReference>
<keyword evidence="2" id="KW-1185">Reference proteome</keyword>
<gene>
    <name evidence="1" type="ORF">QQS21_011874</name>
</gene>
<evidence type="ECO:0008006" key="3">
    <source>
        <dbReference type="Google" id="ProtNLM"/>
    </source>
</evidence>
<comment type="caution">
    <text evidence="1">The sequence shown here is derived from an EMBL/GenBank/DDBJ whole genome shotgun (WGS) entry which is preliminary data.</text>
</comment>
<dbReference type="Proteomes" id="UP001251528">
    <property type="component" value="Unassembled WGS sequence"/>
</dbReference>
<dbReference type="Pfam" id="PF08192">
    <property type="entry name" value="Peptidase_S64"/>
    <property type="match status" value="1"/>
</dbReference>
<evidence type="ECO:0000313" key="2">
    <source>
        <dbReference type="Proteomes" id="UP001251528"/>
    </source>
</evidence>
<organism evidence="1 2">
    <name type="scientific">Conoideocrella luteorostrata</name>
    <dbReference type="NCBI Taxonomy" id="1105319"/>
    <lineage>
        <taxon>Eukaryota</taxon>
        <taxon>Fungi</taxon>
        <taxon>Dikarya</taxon>
        <taxon>Ascomycota</taxon>
        <taxon>Pezizomycotina</taxon>
        <taxon>Sordariomycetes</taxon>
        <taxon>Hypocreomycetidae</taxon>
        <taxon>Hypocreales</taxon>
        <taxon>Clavicipitaceae</taxon>
        <taxon>Conoideocrella</taxon>
    </lineage>
</organism>
<proteinExistence type="predicted"/>
<accession>A0AAJ0FT96</accession>
<dbReference type="AlphaFoldDB" id="A0AAJ0FT96"/>
<sequence length="119" mass="13028">MVNELPCNTKLFKVGATSGLTHAYYTSEYKRVVGISLDKHRGLGYTFEHVVIGANEILFAEPGDSGAVVFTDSGEAIGLVFTGASPQRSKNIHALFTPLEDIFDHIKHHVGPKFVDIRL</sequence>
<reference evidence="1" key="1">
    <citation type="submission" date="2023-06" db="EMBL/GenBank/DDBJ databases">
        <title>Conoideocrella luteorostrata (Hypocreales: Clavicipitaceae), a potential biocontrol fungus for elongate hemlock scale in United States Christmas tree production areas.</title>
        <authorList>
            <person name="Barrett H."/>
            <person name="Lovett B."/>
            <person name="Macias A.M."/>
            <person name="Stajich J.E."/>
            <person name="Kasson M.T."/>
        </authorList>
    </citation>
    <scope>NUCLEOTIDE SEQUENCE</scope>
    <source>
        <strain evidence="1">ARSEF 14590</strain>
    </source>
</reference>
<dbReference type="SUPFAM" id="SSF50494">
    <property type="entry name" value="Trypsin-like serine proteases"/>
    <property type="match status" value="1"/>
</dbReference>
<dbReference type="InterPro" id="IPR009003">
    <property type="entry name" value="Peptidase_S1_PA"/>
</dbReference>